<feature type="signal peptide" evidence="1">
    <location>
        <begin position="1"/>
        <end position="19"/>
    </location>
</feature>
<keyword evidence="3" id="KW-1185">Reference proteome</keyword>
<organism evidence="2 3">
    <name type="scientific">[Muricauda] lutisoli</name>
    <dbReference type="NCBI Taxonomy" id="2816035"/>
    <lineage>
        <taxon>Bacteria</taxon>
        <taxon>Pseudomonadati</taxon>
        <taxon>Bacteroidota</taxon>
        <taxon>Flavobacteriia</taxon>
        <taxon>Flavobacteriales</taxon>
        <taxon>Flavobacteriaceae</taxon>
        <taxon>Allomuricauda</taxon>
    </lineage>
</organism>
<sequence>MKKYLFTCLVFVGASSAIAQTFGTVNASQVSGTSGNSASISYLLGDVNSQKEKRKEKESDIQGSAYTSDAFMPGKLYYKDDFESDVFYRYNAYMEEIEIKSSNTPTSPVSALRRDKNINLRSVDGRLFSFKTFIDNSGLTQNGYLTLLSDGKYKFYKRVDVKYTEGQKAQNSFVKAIPPRFSQFTEYYLEVPENNRIDELVISNRKLLKLLPADQRDTVKSYLKENKIKLKDEADVIQVLNWLEQQ</sequence>
<reference evidence="2 3" key="1">
    <citation type="submission" date="2021-03" db="EMBL/GenBank/DDBJ databases">
        <title>Muricauda sp. CAU 1631 isolated from Incheon.</title>
        <authorList>
            <person name="Kim W."/>
        </authorList>
    </citation>
    <scope>NUCLEOTIDE SEQUENCE [LARGE SCALE GENOMIC DNA]</scope>
    <source>
        <strain evidence="2 3">CAU 1631</strain>
    </source>
</reference>
<evidence type="ECO:0000313" key="3">
    <source>
        <dbReference type="Proteomes" id="UP000664163"/>
    </source>
</evidence>
<gene>
    <name evidence="2" type="ORF">J0X13_00410</name>
</gene>
<feature type="chain" id="PRO_5046666534" evidence="1">
    <location>
        <begin position="20"/>
        <end position="246"/>
    </location>
</feature>
<dbReference type="RefSeq" id="WP_207069543.1">
    <property type="nucleotide sequence ID" value="NZ_JAFLND010000001.1"/>
</dbReference>
<name>A0ABS3ES56_9FLAO</name>
<keyword evidence="1" id="KW-0732">Signal</keyword>
<dbReference type="EMBL" id="JAFLND010000001">
    <property type="protein sequence ID" value="MBO0328988.1"/>
    <property type="molecule type" value="Genomic_DNA"/>
</dbReference>
<dbReference type="Proteomes" id="UP000664163">
    <property type="component" value="Unassembled WGS sequence"/>
</dbReference>
<evidence type="ECO:0000313" key="2">
    <source>
        <dbReference type="EMBL" id="MBO0328988.1"/>
    </source>
</evidence>
<accession>A0ABS3ES56</accession>
<proteinExistence type="predicted"/>
<evidence type="ECO:0000256" key="1">
    <source>
        <dbReference type="SAM" id="SignalP"/>
    </source>
</evidence>
<comment type="caution">
    <text evidence="2">The sequence shown here is derived from an EMBL/GenBank/DDBJ whole genome shotgun (WGS) entry which is preliminary data.</text>
</comment>
<protein>
    <submittedName>
        <fullName evidence="2">Uncharacterized protein</fullName>
    </submittedName>
</protein>